<protein>
    <submittedName>
        <fullName evidence="1">Uncharacterized protein</fullName>
    </submittedName>
</protein>
<evidence type="ECO:0000313" key="2">
    <source>
        <dbReference type="Proteomes" id="UP000297777"/>
    </source>
</evidence>
<evidence type="ECO:0000313" key="1">
    <source>
        <dbReference type="EMBL" id="TGO07566.1"/>
    </source>
</evidence>
<sequence>MKKTRKWYHEHVQRIQARSSDERPKLNESALHMIIFQYSDEHVLKTKHHVLTIATPIGTGGTSGCVIAARLAENSTASILVVETGASNDVYPATAIPAA</sequence>
<dbReference type="InterPro" id="IPR036188">
    <property type="entry name" value="FAD/NAD-bd_sf"/>
</dbReference>
<comment type="caution">
    <text evidence="1">The sequence shown here is derived from an EMBL/GenBank/DDBJ whole genome shotgun (WGS) entry which is preliminary data.</text>
</comment>
<gene>
    <name evidence="1" type="ORF">BTUL_0265g00150</name>
</gene>
<accession>A0A4Z1E6B7</accession>
<dbReference type="AlphaFoldDB" id="A0A4Z1E6B7"/>
<dbReference type="Gene3D" id="3.50.50.60">
    <property type="entry name" value="FAD/NAD(P)-binding domain"/>
    <property type="match status" value="1"/>
</dbReference>
<keyword evidence="2" id="KW-1185">Reference proteome</keyword>
<reference evidence="1 2" key="1">
    <citation type="submission" date="2017-12" db="EMBL/GenBank/DDBJ databases">
        <title>Comparative genomics of Botrytis spp.</title>
        <authorList>
            <person name="Valero-Jimenez C.A."/>
            <person name="Tapia P."/>
            <person name="Veloso J."/>
            <person name="Silva-Moreno E."/>
            <person name="Staats M."/>
            <person name="Valdes J.H."/>
            <person name="Van Kan J.A.L."/>
        </authorList>
    </citation>
    <scope>NUCLEOTIDE SEQUENCE [LARGE SCALE GENOMIC DNA]</scope>
    <source>
        <strain evidence="1 2">Bt9001</strain>
    </source>
</reference>
<organism evidence="1 2">
    <name type="scientific">Botrytis tulipae</name>
    <dbReference type="NCBI Taxonomy" id="87230"/>
    <lineage>
        <taxon>Eukaryota</taxon>
        <taxon>Fungi</taxon>
        <taxon>Dikarya</taxon>
        <taxon>Ascomycota</taxon>
        <taxon>Pezizomycotina</taxon>
        <taxon>Leotiomycetes</taxon>
        <taxon>Helotiales</taxon>
        <taxon>Sclerotiniaceae</taxon>
        <taxon>Botrytis</taxon>
    </lineage>
</organism>
<name>A0A4Z1E6B7_9HELO</name>
<proteinExistence type="predicted"/>
<dbReference type="EMBL" id="PQXH01000264">
    <property type="protein sequence ID" value="TGO07566.1"/>
    <property type="molecule type" value="Genomic_DNA"/>
</dbReference>
<dbReference type="Proteomes" id="UP000297777">
    <property type="component" value="Unassembled WGS sequence"/>
</dbReference>
<dbReference type="OrthoDB" id="269227at2759"/>